<proteinExistence type="predicted"/>
<evidence type="ECO:0000313" key="3">
    <source>
        <dbReference type="EMBL" id="KFM67943.1"/>
    </source>
</evidence>
<evidence type="ECO:0000313" key="4">
    <source>
        <dbReference type="Proteomes" id="UP000054359"/>
    </source>
</evidence>
<dbReference type="EMBL" id="KK116500">
    <property type="protein sequence ID" value="KFM67943.1"/>
    <property type="molecule type" value="Genomic_DNA"/>
</dbReference>
<feature type="compositionally biased region" description="Polar residues" evidence="2">
    <location>
        <begin position="301"/>
        <end position="312"/>
    </location>
</feature>
<reference evidence="3 4" key="1">
    <citation type="submission" date="2013-11" db="EMBL/GenBank/DDBJ databases">
        <title>Genome sequencing of Stegodyphus mimosarum.</title>
        <authorList>
            <person name="Bechsgaard J."/>
        </authorList>
    </citation>
    <scope>NUCLEOTIDE SEQUENCE [LARGE SCALE GENOMIC DNA]</scope>
</reference>
<gene>
    <name evidence="3" type="ORF">X975_05981</name>
</gene>
<accession>A0A087TS54</accession>
<feature type="compositionally biased region" description="Basic residues" evidence="2">
    <location>
        <begin position="287"/>
        <end position="300"/>
    </location>
</feature>
<evidence type="ECO:0000256" key="2">
    <source>
        <dbReference type="SAM" id="MobiDB-lite"/>
    </source>
</evidence>
<organism evidence="3 4">
    <name type="scientific">Stegodyphus mimosarum</name>
    <name type="common">African social velvet spider</name>
    <dbReference type="NCBI Taxonomy" id="407821"/>
    <lineage>
        <taxon>Eukaryota</taxon>
        <taxon>Metazoa</taxon>
        <taxon>Ecdysozoa</taxon>
        <taxon>Arthropoda</taxon>
        <taxon>Chelicerata</taxon>
        <taxon>Arachnida</taxon>
        <taxon>Araneae</taxon>
        <taxon>Araneomorphae</taxon>
        <taxon>Entelegynae</taxon>
        <taxon>Eresoidea</taxon>
        <taxon>Eresidae</taxon>
        <taxon>Stegodyphus</taxon>
    </lineage>
</organism>
<dbReference type="InterPro" id="IPR059240">
    <property type="entry name" value="cc_ERCC-6_N"/>
</dbReference>
<feature type="non-terminal residue" evidence="3">
    <location>
        <position position="440"/>
    </location>
</feature>
<feature type="coiled-coil region" evidence="1">
    <location>
        <begin position="115"/>
        <end position="188"/>
    </location>
</feature>
<feature type="compositionally biased region" description="Basic residues" evidence="2">
    <location>
        <begin position="406"/>
        <end position="418"/>
    </location>
</feature>
<name>A0A087TS54_STEMI</name>
<dbReference type="OrthoDB" id="413460at2759"/>
<dbReference type="Proteomes" id="UP000054359">
    <property type="component" value="Unassembled WGS sequence"/>
</dbReference>
<feature type="compositionally biased region" description="Acidic residues" evidence="2">
    <location>
        <begin position="366"/>
        <end position="380"/>
    </location>
</feature>
<keyword evidence="1" id="KW-0175">Coiled coil</keyword>
<evidence type="ECO:0000256" key="1">
    <source>
        <dbReference type="SAM" id="Coils"/>
    </source>
</evidence>
<dbReference type="AlphaFoldDB" id="A0A087TS54"/>
<sequence length="440" mass="49927">MDEDTDSDASNIIPLRGELQKCSDILAEESTFTNEFFQSASNIIHVDHLNISLPSSSKTDVNLQSSGKADKISKEDISLISKEQEDELLGLGVSVYDQTEFENEVIGKVDKALKAQEEQKRKTDLQRELKTVAEDIRYAKQRLSHIDKALSMAPKDSMSISNAAKRELAAIKKEQENKLKHLKKLEAKQKTLQAFVSGNAEEAENAVQDNFEGEEEMDEETLYHLKSVFSSKETEEERLIRLGQMTPFGTVMQNRSPPKPKPRTIIVPEDQLTDFDKFLLNEAEAHKNKKSLKPVHKHPKPSTSKCSETNSMIEKPSNLPAFTDLKAVVRKKQKVKVKLGSKHANGYLKKVNLNKGLVKNYKSDSEVSDLEMEDYNDEESFNTSDDEYRPDHDIDEDDDYEIQERKPKKMRTGSRKKSNLSSEESESCLKSVRSKAKKIV</sequence>
<keyword evidence="4" id="KW-1185">Reference proteome</keyword>
<dbReference type="STRING" id="407821.A0A087TS54"/>
<feature type="region of interest" description="Disordered" evidence="2">
    <location>
        <begin position="287"/>
        <end position="316"/>
    </location>
</feature>
<dbReference type="CDD" id="cd21397">
    <property type="entry name" value="cc_ERCC-6_N"/>
    <property type="match status" value="1"/>
</dbReference>
<protein>
    <submittedName>
        <fullName evidence="3">DNA excision repair protein ERCC-6</fullName>
    </submittedName>
</protein>
<feature type="region of interest" description="Disordered" evidence="2">
    <location>
        <begin position="358"/>
        <end position="440"/>
    </location>
</feature>